<gene>
    <name evidence="4" type="ORF">KFK09_015984</name>
</gene>
<dbReference type="Proteomes" id="UP000829196">
    <property type="component" value="Unassembled WGS sequence"/>
</dbReference>
<dbReference type="AlphaFoldDB" id="A0A8T3B619"/>
<evidence type="ECO:0000313" key="5">
    <source>
        <dbReference type="Proteomes" id="UP000829196"/>
    </source>
</evidence>
<evidence type="ECO:0000313" key="4">
    <source>
        <dbReference type="EMBL" id="KAI0505027.1"/>
    </source>
</evidence>
<evidence type="ECO:0000259" key="3">
    <source>
        <dbReference type="PROSITE" id="PS50011"/>
    </source>
</evidence>
<dbReference type="Pfam" id="PF00069">
    <property type="entry name" value="Pkinase"/>
    <property type="match status" value="1"/>
</dbReference>
<dbReference type="InterPro" id="IPR051343">
    <property type="entry name" value="G-type_lectin_kinases/EP1-like"/>
</dbReference>
<name>A0A8T3B619_DENNO</name>
<dbReference type="InterPro" id="IPR000719">
    <property type="entry name" value="Prot_kinase_dom"/>
</dbReference>
<dbReference type="InterPro" id="IPR011009">
    <property type="entry name" value="Kinase-like_dom_sf"/>
</dbReference>
<keyword evidence="5" id="KW-1185">Reference proteome</keyword>
<reference evidence="4" key="1">
    <citation type="journal article" date="2022" name="Front. Genet.">
        <title>Chromosome-Scale Assembly of the Dendrobium nobile Genome Provides Insights Into the Molecular Mechanism of the Biosynthesis of the Medicinal Active Ingredient of Dendrobium.</title>
        <authorList>
            <person name="Xu Q."/>
            <person name="Niu S.-C."/>
            <person name="Li K.-L."/>
            <person name="Zheng P.-J."/>
            <person name="Zhang X.-J."/>
            <person name="Jia Y."/>
            <person name="Liu Y."/>
            <person name="Niu Y.-X."/>
            <person name="Yu L.-H."/>
            <person name="Chen D.-F."/>
            <person name="Zhang G.-Q."/>
        </authorList>
    </citation>
    <scope>NUCLEOTIDE SEQUENCE</scope>
    <source>
        <tissue evidence="4">Leaf</tissue>
    </source>
</reference>
<dbReference type="SUPFAM" id="SSF56112">
    <property type="entry name" value="Protein kinase-like (PK-like)"/>
    <property type="match status" value="1"/>
</dbReference>
<dbReference type="EMBL" id="JAGYWB010000011">
    <property type="protein sequence ID" value="KAI0505027.1"/>
    <property type="molecule type" value="Genomic_DNA"/>
</dbReference>
<dbReference type="OrthoDB" id="5857966at2759"/>
<dbReference type="PROSITE" id="PS50011">
    <property type="entry name" value="PROTEIN_KINASE_DOM"/>
    <property type="match status" value="1"/>
</dbReference>
<feature type="domain" description="Protein kinase" evidence="3">
    <location>
        <begin position="1"/>
        <end position="106"/>
    </location>
</feature>
<dbReference type="PANTHER" id="PTHR47976">
    <property type="entry name" value="G-TYPE LECTIN S-RECEPTOR-LIKE SERINE/THREONINE-PROTEIN KINASE SD2-5"/>
    <property type="match status" value="1"/>
</dbReference>
<evidence type="ECO:0000256" key="1">
    <source>
        <dbReference type="ARBA" id="ARBA00022729"/>
    </source>
</evidence>
<dbReference type="GO" id="GO:0004672">
    <property type="term" value="F:protein kinase activity"/>
    <property type="evidence" value="ECO:0007669"/>
    <property type="project" value="InterPro"/>
</dbReference>
<dbReference type="Gene3D" id="1.10.510.10">
    <property type="entry name" value="Transferase(Phosphotransferase) domain 1"/>
    <property type="match status" value="1"/>
</dbReference>
<dbReference type="PANTHER" id="PTHR47976:SF116">
    <property type="entry name" value="RECEPTOR-LIKE SERINE_THREONINE-PROTEIN KINASE"/>
    <property type="match status" value="1"/>
</dbReference>
<keyword evidence="1" id="KW-0732">Signal</keyword>
<organism evidence="4 5">
    <name type="scientific">Dendrobium nobile</name>
    <name type="common">Orchid</name>
    <dbReference type="NCBI Taxonomy" id="94219"/>
    <lineage>
        <taxon>Eukaryota</taxon>
        <taxon>Viridiplantae</taxon>
        <taxon>Streptophyta</taxon>
        <taxon>Embryophyta</taxon>
        <taxon>Tracheophyta</taxon>
        <taxon>Spermatophyta</taxon>
        <taxon>Magnoliopsida</taxon>
        <taxon>Liliopsida</taxon>
        <taxon>Asparagales</taxon>
        <taxon>Orchidaceae</taxon>
        <taxon>Epidendroideae</taxon>
        <taxon>Malaxideae</taxon>
        <taxon>Dendrobiinae</taxon>
        <taxon>Dendrobium</taxon>
    </lineage>
</organism>
<comment type="caution">
    <text evidence="4">The sequence shown here is derived from an EMBL/GenBank/DDBJ whole genome shotgun (WGS) entry which is preliminary data.</text>
</comment>
<evidence type="ECO:0000256" key="2">
    <source>
        <dbReference type="ARBA" id="ARBA00022734"/>
    </source>
</evidence>
<dbReference type="GO" id="GO:0005524">
    <property type="term" value="F:ATP binding"/>
    <property type="evidence" value="ECO:0007669"/>
    <property type="project" value="InterPro"/>
</dbReference>
<keyword evidence="2" id="KW-0430">Lectin</keyword>
<sequence length="106" mass="12054">MNSLQIAPICFIVEKKIVLEKSVSDCAWLAYLHEKCGDNIVHCDIKPENISLDASFVPKFLDFGLSMLINRDLSRVLTSMRGTRDYLNPEWIYGVAITTKADVYKL</sequence>
<accession>A0A8T3B619</accession>
<dbReference type="SMR" id="A0A8T3B619"/>
<proteinExistence type="predicted"/>
<protein>
    <recommendedName>
        <fullName evidence="3">Protein kinase domain-containing protein</fullName>
    </recommendedName>
</protein>